<evidence type="ECO:0000259" key="2">
    <source>
        <dbReference type="Pfam" id="PF12828"/>
    </source>
</evidence>
<protein>
    <submittedName>
        <fullName evidence="3">Uncharacterized protein</fullName>
    </submittedName>
</protein>
<dbReference type="Proteomes" id="UP000800092">
    <property type="component" value="Unassembled WGS sequence"/>
</dbReference>
<dbReference type="Pfam" id="PF12828">
    <property type="entry name" value="PXB"/>
    <property type="match status" value="1"/>
</dbReference>
<dbReference type="GO" id="GO:0035091">
    <property type="term" value="F:phosphatidylinositol binding"/>
    <property type="evidence" value="ECO:0007669"/>
    <property type="project" value="TreeGrafter"/>
</dbReference>
<dbReference type="Pfam" id="PF12825">
    <property type="entry name" value="DUF3818"/>
    <property type="match status" value="2"/>
</dbReference>
<dbReference type="InterPro" id="IPR047168">
    <property type="entry name" value="LEC1-like"/>
</dbReference>
<evidence type="ECO:0000313" key="3">
    <source>
        <dbReference type="EMBL" id="KAF2234410.1"/>
    </source>
</evidence>
<evidence type="ECO:0000313" key="4">
    <source>
        <dbReference type="Proteomes" id="UP000800092"/>
    </source>
</evidence>
<evidence type="ECO:0000259" key="1">
    <source>
        <dbReference type="Pfam" id="PF12825"/>
    </source>
</evidence>
<sequence length="668" mass="74014">MADSLSPTQAQALFDILTHHETYREIQAFEYPDAISTYGPPFQTDDATVSTSPLLQGLLSRFVLTLPGLKNVSSGFWDYRCLELLKEFAVVELSQSYDRGILSLRKTLATACSAIIEFLGRGVFGGLSKQEEKQKRDRYDASNPEDSIDAWNDFLQRIVYDDMIDELFDKAKETDKLEDHSLLVQAAHEYLVVSLASFAHYILVLNPEGQSLLTVVENIHKLVPYTIMRSTLRVGNVATMISGMMKLLLAKMSVGSLTNWIGWSAGADEGMNLLQTIISQVISWDVKALKARATKLERSKDAPSKEQFDALKEYLSRSREEREQSREQSRQQPLPLVSLILATSTASVELSEEQEKIALEYVNIQFAIHDREAIANVLCHHQPDHLTQAIRDCVSAYEPVIRHIHNAADLSGTLSDFEAFLTDLIKLTKGNSNSDASKQDAESLSPSVEDYTNLIKKHIKSTHKFLHQVAKNGPEITKWYHDYVRTAASQFHISGPAPTHNTHPAAGTMTPVLQSLISSLSDADRAAVLPELDAHATYLAALASSSNSRFSAVVANDSATSFGPGTYLARWQALLDATPITPVTNNGKVRYGRDLEVKEASKVYEAMKASGQGKVGNEEKERRMVQRTDGAVRRGQPEMPGVGRTVELLGAKFRDVLAGMGEREEDVD</sequence>
<feature type="domain" description="PX" evidence="1">
    <location>
        <begin position="360"/>
        <end position="489"/>
    </location>
</feature>
<dbReference type="OrthoDB" id="2117459at2759"/>
<feature type="domain" description="PX-associated" evidence="2">
    <location>
        <begin position="3"/>
        <end position="120"/>
    </location>
</feature>
<name>A0A6A6HA86_VIRVR</name>
<proteinExistence type="predicted"/>
<dbReference type="PANTHER" id="PTHR47185">
    <property type="entry name" value="PX DOMAIN-CONTAINING PROTEIN YPR097W"/>
    <property type="match status" value="1"/>
</dbReference>
<feature type="domain" description="PX" evidence="1">
    <location>
        <begin position="165"/>
        <end position="354"/>
    </location>
</feature>
<dbReference type="AlphaFoldDB" id="A0A6A6HA86"/>
<reference evidence="3" key="1">
    <citation type="journal article" date="2020" name="Stud. Mycol.">
        <title>101 Dothideomycetes genomes: a test case for predicting lifestyles and emergence of pathogens.</title>
        <authorList>
            <person name="Haridas S."/>
            <person name="Albert R."/>
            <person name="Binder M."/>
            <person name="Bloem J."/>
            <person name="Labutti K."/>
            <person name="Salamov A."/>
            <person name="Andreopoulos B."/>
            <person name="Baker S."/>
            <person name="Barry K."/>
            <person name="Bills G."/>
            <person name="Bluhm B."/>
            <person name="Cannon C."/>
            <person name="Castanera R."/>
            <person name="Culley D."/>
            <person name="Daum C."/>
            <person name="Ezra D."/>
            <person name="Gonzalez J."/>
            <person name="Henrissat B."/>
            <person name="Kuo A."/>
            <person name="Liang C."/>
            <person name="Lipzen A."/>
            <person name="Lutzoni F."/>
            <person name="Magnuson J."/>
            <person name="Mondo S."/>
            <person name="Nolan M."/>
            <person name="Ohm R."/>
            <person name="Pangilinan J."/>
            <person name="Park H.-J."/>
            <person name="Ramirez L."/>
            <person name="Alfaro M."/>
            <person name="Sun H."/>
            <person name="Tritt A."/>
            <person name="Yoshinaga Y."/>
            <person name="Zwiers L.-H."/>
            <person name="Turgeon B."/>
            <person name="Goodwin S."/>
            <person name="Spatafora J."/>
            <person name="Crous P."/>
            <person name="Grigoriev I."/>
        </authorList>
    </citation>
    <scope>NUCLEOTIDE SEQUENCE</scope>
    <source>
        <strain evidence="3">Tuck. ex Michener</strain>
    </source>
</reference>
<dbReference type="InterPro" id="IPR024555">
    <property type="entry name" value="PX-associated"/>
</dbReference>
<dbReference type="InterPro" id="IPR024554">
    <property type="entry name" value="LEC1-like_C"/>
</dbReference>
<dbReference type="EMBL" id="ML991799">
    <property type="protein sequence ID" value="KAF2234410.1"/>
    <property type="molecule type" value="Genomic_DNA"/>
</dbReference>
<gene>
    <name evidence="3" type="ORF">EV356DRAFT_466999</name>
</gene>
<keyword evidence="4" id="KW-1185">Reference proteome</keyword>
<organism evidence="3 4">
    <name type="scientific">Viridothelium virens</name>
    <name type="common">Speckled blister lichen</name>
    <name type="synonym">Trypethelium virens</name>
    <dbReference type="NCBI Taxonomy" id="1048519"/>
    <lineage>
        <taxon>Eukaryota</taxon>
        <taxon>Fungi</taxon>
        <taxon>Dikarya</taxon>
        <taxon>Ascomycota</taxon>
        <taxon>Pezizomycotina</taxon>
        <taxon>Dothideomycetes</taxon>
        <taxon>Dothideomycetes incertae sedis</taxon>
        <taxon>Trypetheliales</taxon>
        <taxon>Trypetheliaceae</taxon>
        <taxon>Viridothelium</taxon>
    </lineage>
</organism>
<dbReference type="PANTHER" id="PTHR47185:SF2">
    <property type="entry name" value="FUNGAL PROTEIN"/>
    <property type="match status" value="1"/>
</dbReference>
<accession>A0A6A6HA86</accession>